<name>A0ABV0V2F2_9TELE</name>
<dbReference type="EMBL" id="JAHRIQ010093052">
    <property type="protein sequence ID" value="MEQ2250947.1"/>
    <property type="molecule type" value="Genomic_DNA"/>
</dbReference>
<protein>
    <submittedName>
        <fullName evidence="1">Uncharacterized protein</fullName>
    </submittedName>
</protein>
<evidence type="ECO:0000313" key="1">
    <source>
        <dbReference type="EMBL" id="MEQ2250947.1"/>
    </source>
</evidence>
<gene>
    <name evidence="1" type="ORF">ILYODFUR_006094</name>
</gene>
<proteinExistence type="predicted"/>
<reference evidence="1 2" key="1">
    <citation type="submission" date="2021-06" db="EMBL/GenBank/DDBJ databases">
        <authorList>
            <person name="Palmer J.M."/>
        </authorList>
    </citation>
    <scope>NUCLEOTIDE SEQUENCE [LARGE SCALE GENOMIC DNA]</scope>
    <source>
        <strain evidence="2">if_2019</strain>
        <tissue evidence="1">Muscle</tissue>
    </source>
</reference>
<sequence length="103" mass="11926">MDVEGIKKERIDCVVFSSLLHTHRYIHEHTPVPCTSTSESSSPSLCGEVHYAHLVHTNKAVFVLLRHVFWLMCKPWRAYAFSFFIFNFVQTHEDSSVIAMFPV</sequence>
<evidence type="ECO:0000313" key="2">
    <source>
        <dbReference type="Proteomes" id="UP001482620"/>
    </source>
</evidence>
<accession>A0ABV0V2F2</accession>
<dbReference type="Proteomes" id="UP001482620">
    <property type="component" value="Unassembled WGS sequence"/>
</dbReference>
<keyword evidence="2" id="KW-1185">Reference proteome</keyword>
<organism evidence="1 2">
    <name type="scientific">Ilyodon furcidens</name>
    <name type="common">goldbreast splitfin</name>
    <dbReference type="NCBI Taxonomy" id="33524"/>
    <lineage>
        <taxon>Eukaryota</taxon>
        <taxon>Metazoa</taxon>
        <taxon>Chordata</taxon>
        <taxon>Craniata</taxon>
        <taxon>Vertebrata</taxon>
        <taxon>Euteleostomi</taxon>
        <taxon>Actinopterygii</taxon>
        <taxon>Neopterygii</taxon>
        <taxon>Teleostei</taxon>
        <taxon>Neoteleostei</taxon>
        <taxon>Acanthomorphata</taxon>
        <taxon>Ovalentaria</taxon>
        <taxon>Atherinomorphae</taxon>
        <taxon>Cyprinodontiformes</taxon>
        <taxon>Goodeidae</taxon>
        <taxon>Ilyodon</taxon>
    </lineage>
</organism>
<comment type="caution">
    <text evidence="1">The sequence shown here is derived from an EMBL/GenBank/DDBJ whole genome shotgun (WGS) entry which is preliminary data.</text>
</comment>